<name>A0ABZ3ITJ0_9FIRM</name>
<feature type="domain" description="Diacylglycerol glucosyltransferase N-terminal" evidence="6">
    <location>
        <begin position="19"/>
        <end position="184"/>
    </location>
</feature>
<keyword evidence="3 7" id="KW-0328">Glycosyltransferase</keyword>
<evidence type="ECO:0000313" key="7">
    <source>
        <dbReference type="EMBL" id="XFO68783.1"/>
    </source>
</evidence>
<organism evidence="7 8">
    <name type="scientific">Sporomusa silvacetica DSM 10669</name>
    <dbReference type="NCBI Taxonomy" id="1123289"/>
    <lineage>
        <taxon>Bacteria</taxon>
        <taxon>Bacillati</taxon>
        <taxon>Bacillota</taxon>
        <taxon>Negativicutes</taxon>
        <taxon>Selenomonadales</taxon>
        <taxon>Sporomusaceae</taxon>
        <taxon>Sporomusa</taxon>
    </lineage>
</organism>
<dbReference type="SUPFAM" id="SSF53756">
    <property type="entry name" value="UDP-Glycosyltransferase/glycogen phosphorylase"/>
    <property type="match status" value="1"/>
</dbReference>
<dbReference type="RefSeq" id="WP_094603176.1">
    <property type="nucleotide sequence ID" value="NZ_CP155573.1"/>
</dbReference>
<feature type="domain" description="Glycosyl transferase family 28 C-terminal" evidence="5">
    <location>
        <begin position="211"/>
        <end position="303"/>
    </location>
</feature>
<evidence type="ECO:0000259" key="5">
    <source>
        <dbReference type="Pfam" id="PF04101"/>
    </source>
</evidence>
<evidence type="ECO:0000256" key="1">
    <source>
        <dbReference type="ARBA" id="ARBA00004370"/>
    </source>
</evidence>
<dbReference type="Proteomes" id="UP000216752">
    <property type="component" value="Chromosome"/>
</dbReference>
<gene>
    <name evidence="7" type="primary">ugtP_4</name>
    <name evidence="7" type="ORF">SPSIL_050070</name>
</gene>
<dbReference type="PANTHER" id="PTHR43025">
    <property type="entry name" value="MONOGALACTOSYLDIACYLGLYCEROL SYNTHASE"/>
    <property type="match status" value="1"/>
</dbReference>
<evidence type="ECO:0000256" key="2">
    <source>
        <dbReference type="ARBA" id="ARBA00006962"/>
    </source>
</evidence>
<evidence type="ECO:0000259" key="6">
    <source>
        <dbReference type="Pfam" id="PF06925"/>
    </source>
</evidence>
<evidence type="ECO:0000313" key="8">
    <source>
        <dbReference type="Proteomes" id="UP000216752"/>
    </source>
</evidence>
<dbReference type="Pfam" id="PF04101">
    <property type="entry name" value="Glyco_tran_28_C"/>
    <property type="match status" value="1"/>
</dbReference>
<dbReference type="EC" id="2.4.1.315" evidence="7"/>
<sequence>MIRTVNNILLAISDTGGGHRSAATAIVAALNNCEHVQCTLSDLLKATGFPVLRKAPEIYDYCSRKQLWLNNFFFEKTNSVKRMNLLTKFVYQQAAPQFECEISQINPDLLLAVHPLVIGLLVASRKATRASWPIFTVVTDLATLHASWATPGADLYLVPTEEAFNALVRHGIAASQIILTGFPVHPKFSCSSAPRPEIRKELGIDPERFSVLLTGGGVGAGNMSAWIREFVKNCPDKQIMVVTGRNQTLNDQLQALKSQFEYLHVYGFVDNMETMMAASDVIISKAGPGTIIEAVAMRRPLIITEAVGIQETGNIDFVVNNRLGYFCPDPRQGCRIINDLAASGDFVFSTDKIPPNNGSARIANMIFQKLHASSVQKTNREVHDTGLFRGA</sequence>
<keyword evidence="8" id="KW-1185">Reference proteome</keyword>
<reference evidence="7" key="1">
    <citation type="submission" date="2024-05" db="EMBL/GenBank/DDBJ databases">
        <title>Isolation and characterization of Sporomusa carbonis sp. nov., a carboxydotrophic hydrogenogen in the genus of Sporomusa isolated from a charcoal burning pile.</title>
        <authorList>
            <person name="Boeer T."/>
            <person name="Rosenbaum F."/>
            <person name="Eysell L."/>
            <person name="Mueller V."/>
            <person name="Daniel R."/>
            <person name="Poehlein A."/>
        </authorList>
    </citation>
    <scope>NUCLEOTIDE SEQUENCE [LARGE SCALE GENOMIC DNA]</scope>
    <source>
        <strain evidence="7">DSM 10669</strain>
    </source>
</reference>
<dbReference type="InterPro" id="IPR050519">
    <property type="entry name" value="Glycosyltransf_28_UgtP"/>
</dbReference>
<evidence type="ECO:0000256" key="3">
    <source>
        <dbReference type="ARBA" id="ARBA00022676"/>
    </source>
</evidence>
<dbReference type="PANTHER" id="PTHR43025:SF3">
    <property type="entry name" value="MONOGALACTOSYLDIACYLGLYCEROL SYNTHASE 1, CHLOROPLASTIC"/>
    <property type="match status" value="1"/>
</dbReference>
<evidence type="ECO:0000256" key="4">
    <source>
        <dbReference type="ARBA" id="ARBA00022679"/>
    </source>
</evidence>
<protein>
    <submittedName>
        <fullName evidence="7">Processive diacylglycerol beta-glucosyltransferase</fullName>
        <ecNumber evidence="7">2.4.1.315</ecNumber>
    </submittedName>
</protein>
<accession>A0ABZ3ITJ0</accession>
<dbReference type="EMBL" id="CP155573">
    <property type="protein sequence ID" value="XFO68783.1"/>
    <property type="molecule type" value="Genomic_DNA"/>
</dbReference>
<keyword evidence="4 7" id="KW-0808">Transferase</keyword>
<comment type="similarity">
    <text evidence="2">Belongs to the glycosyltransferase 28 family.</text>
</comment>
<dbReference type="InterPro" id="IPR009695">
    <property type="entry name" value="Diacylglyc_glucosyltr_N"/>
</dbReference>
<dbReference type="InterPro" id="IPR007235">
    <property type="entry name" value="Glyco_trans_28_C"/>
</dbReference>
<dbReference type="Gene3D" id="3.40.50.2000">
    <property type="entry name" value="Glycogen Phosphorylase B"/>
    <property type="match status" value="1"/>
</dbReference>
<comment type="subcellular location">
    <subcellularLocation>
        <location evidence="1">Membrane</location>
    </subcellularLocation>
</comment>
<proteinExistence type="inferred from homology"/>
<dbReference type="Pfam" id="PF06925">
    <property type="entry name" value="MGDG_synth"/>
    <property type="match status" value="1"/>
</dbReference>
<dbReference type="GO" id="GO:0016757">
    <property type="term" value="F:glycosyltransferase activity"/>
    <property type="evidence" value="ECO:0007669"/>
    <property type="project" value="UniProtKB-KW"/>
</dbReference>